<evidence type="ECO:0000256" key="2">
    <source>
        <dbReference type="SAM" id="MobiDB-lite"/>
    </source>
</evidence>
<dbReference type="Pfam" id="PF00498">
    <property type="entry name" value="FHA"/>
    <property type="match status" value="1"/>
</dbReference>
<evidence type="ECO:0000256" key="1">
    <source>
        <dbReference type="SAM" id="Coils"/>
    </source>
</evidence>
<gene>
    <name evidence="4" type="ORF">D9757_009558</name>
</gene>
<dbReference type="InterPro" id="IPR008984">
    <property type="entry name" value="SMAD_FHA_dom_sf"/>
</dbReference>
<feature type="region of interest" description="Disordered" evidence="2">
    <location>
        <begin position="400"/>
        <end position="421"/>
    </location>
</feature>
<dbReference type="AlphaFoldDB" id="A0A8H5H918"/>
<sequence>MLDDDIQFLGVSNTTSKPRAIHPSANSVTGFALHIEKNGNEAGFRMMFPKVNTNTVVVGRKPPGTVSYESDNSKAMFRCPVVSRSHAKFTFTDSGLLYLIDTSSHHGTFVRQPHELTAKAIPAETPVQVHNGDVVTFGKSVGRNNEVVRPIVARVEMINHTFDATSRTSTRMTTSGRYGLRVHNTSEDDSSHSESSSDGNVSPSGSSDHESDIVEIAPPPPRTSVSTVIPSVNRAIRSLILPTDAPLAPIDSVSPSSSPFRIYDDPISYGRPKTFKDLFDFNTIMDFTEDLDSPAFPNKRNFHEGGLSTSSMDLATPSPQSSPRSSPFRALVPAHGPIDKGSTSSQPSPLALDDFSFSPEKVKEPVPQSSSSSMSLNDILHPPEPAVDLVSAAASFLSSFSTPSASGSGGSGEEEESPFAGHAEEEDAAFDLSLPDEPLADGTSTSAEVVPEGSANAVAGPSAVSVTIAHNDVAMESLIEPSNEEEDHQAMDEQVFNEVHYGAQDKLPAASVAVATLPPKSTESKIAEIRAAISLFKERLIGPSSPSTASGAVGTDGAAKASSPIITAAVAIPSGGPVEAGETFESANRKKIQEIEEINEELSSMKRNISSLQAHQRRYKFRFNSNVTTMTVKLDQLTALSTKVSDLQVVLDELKVKAEAHLDTACLSASDAADVEMLKTDIDIVRTDVEGVRLDVEEARSEMNVVRIDVDGMKTDMEIVQSDIDASRNDVESVRADVDSIRADVDVVRNEVDYVKDDYETVRGDVNGLQNDVAVVQSDVDGLRGEVGDVRRDVDDLMGGQGEGMLKGEMDDMKMDLGRLECAWDEWKMEMDVKVETDLRMLRPRLGEMKESIESLIVRMSVHDVKMKDLAESGRSNNVELQDLIDEVVKIQERTTAEFEAARAARAQAEDELRAIVGMREEAHAQSRLHAAAAQNETGATSSSSLKRKRADDCGDEDVGAERVNIIESEEINGVGPASTVSLSETDDGILVPAPKRARTARRARRVGTAVAQTATAITIGAVAAWTALAYS</sequence>
<evidence type="ECO:0000313" key="5">
    <source>
        <dbReference type="Proteomes" id="UP000518752"/>
    </source>
</evidence>
<dbReference type="PROSITE" id="PS50006">
    <property type="entry name" value="FHA_DOMAIN"/>
    <property type="match status" value="1"/>
</dbReference>
<dbReference type="Gene3D" id="1.20.1480.30">
    <property type="entry name" value="Designed four-helix bundle protein"/>
    <property type="match status" value="1"/>
</dbReference>
<dbReference type="SMART" id="SM00240">
    <property type="entry name" value="FHA"/>
    <property type="match status" value="1"/>
</dbReference>
<comment type="caution">
    <text evidence="4">The sequence shown here is derived from an EMBL/GenBank/DDBJ whole genome shotgun (WGS) entry which is preliminary data.</text>
</comment>
<dbReference type="PANTHER" id="PTHR15715">
    <property type="entry name" value="CENTROSOMAL PROTEIN OF 170 KDA"/>
    <property type="match status" value="1"/>
</dbReference>
<feature type="coiled-coil region" evidence="1">
    <location>
        <begin position="588"/>
        <end position="615"/>
    </location>
</feature>
<keyword evidence="5" id="KW-1185">Reference proteome</keyword>
<dbReference type="Gene3D" id="2.60.200.20">
    <property type="match status" value="1"/>
</dbReference>
<dbReference type="EMBL" id="JAACJN010000075">
    <property type="protein sequence ID" value="KAF5378660.1"/>
    <property type="molecule type" value="Genomic_DNA"/>
</dbReference>
<feature type="region of interest" description="Disordered" evidence="2">
    <location>
        <begin position="292"/>
        <end position="380"/>
    </location>
</feature>
<dbReference type="SUPFAM" id="SSF57997">
    <property type="entry name" value="Tropomyosin"/>
    <property type="match status" value="1"/>
</dbReference>
<feature type="compositionally biased region" description="Low complexity" evidence="2">
    <location>
        <begin position="926"/>
        <end position="935"/>
    </location>
</feature>
<keyword evidence="1" id="KW-0175">Coiled coil</keyword>
<dbReference type="Proteomes" id="UP000518752">
    <property type="component" value="Unassembled WGS sequence"/>
</dbReference>
<evidence type="ECO:0000313" key="4">
    <source>
        <dbReference type="EMBL" id="KAF5378660.1"/>
    </source>
</evidence>
<feature type="compositionally biased region" description="Low complexity" evidence="2">
    <location>
        <begin position="166"/>
        <end position="177"/>
    </location>
</feature>
<feature type="compositionally biased region" description="Low complexity" evidence="2">
    <location>
        <begin position="317"/>
        <end position="327"/>
    </location>
</feature>
<dbReference type="OrthoDB" id="4096268at2759"/>
<name>A0A8H5H918_9AGAR</name>
<feature type="domain" description="FHA" evidence="3">
    <location>
        <begin position="56"/>
        <end position="110"/>
    </location>
</feature>
<reference evidence="4 5" key="1">
    <citation type="journal article" date="2020" name="ISME J.">
        <title>Uncovering the hidden diversity of litter-decomposition mechanisms in mushroom-forming fungi.</title>
        <authorList>
            <person name="Floudas D."/>
            <person name="Bentzer J."/>
            <person name="Ahren D."/>
            <person name="Johansson T."/>
            <person name="Persson P."/>
            <person name="Tunlid A."/>
        </authorList>
    </citation>
    <scope>NUCLEOTIDE SEQUENCE [LARGE SCALE GENOMIC DNA]</scope>
    <source>
        <strain evidence="4 5">CBS 406.79</strain>
    </source>
</reference>
<feature type="compositionally biased region" description="Polar residues" evidence="2">
    <location>
        <begin position="936"/>
        <end position="945"/>
    </location>
</feature>
<dbReference type="Gene3D" id="1.20.1170.10">
    <property type="match status" value="1"/>
</dbReference>
<dbReference type="PANTHER" id="PTHR15715:SF37">
    <property type="entry name" value="LD47843P"/>
    <property type="match status" value="1"/>
</dbReference>
<accession>A0A8H5H918</accession>
<dbReference type="InterPro" id="IPR000253">
    <property type="entry name" value="FHA_dom"/>
</dbReference>
<feature type="region of interest" description="Disordered" evidence="2">
    <location>
        <begin position="926"/>
        <end position="955"/>
    </location>
</feature>
<proteinExistence type="predicted"/>
<feature type="compositionally biased region" description="Low complexity" evidence="2">
    <location>
        <begin position="193"/>
        <end position="206"/>
    </location>
</feature>
<organism evidence="4 5">
    <name type="scientific">Collybiopsis confluens</name>
    <dbReference type="NCBI Taxonomy" id="2823264"/>
    <lineage>
        <taxon>Eukaryota</taxon>
        <taxon>Fungi</taxon>
        <taxon>Dikarya</taxon>
        <taxon>Basidiomycota</taxon>
        <taxon>Agaricomycotina</taxon>
        <taxon>Agaricomycetes</taxon>
        <taxon>Agaricomycetidae</taxon>
        <taxon>Agaricales</taxon>
        <taxon>Marasmiineae</taxon>
        <taxon>Omphalotaceae</taxon>
        <taxon>Collybiopsis</taxon>
    </lineage>
</organism>
<dbReference type="SUPFAM" id="SSF49879">
    <property type="entry name" value="SMAD/FHA domain"/>
    <property type="match status" value="1"/>
</dbReference>
<dbReference type="InterPro" id="IPR051176">
    <property type="entry name" value="Cent_Immune-Sig_Mod"/>
</dbReference>
<protein>
    <recommendedName>
        <fullName evidence="3">FHA domain-containing protein</fullName>
    </recommendedName>
</protein>
<feature type="region of interest" description="Disordered" evidence="2">
    <location>
        <begin position="166"/>
        <end position="226"/>
    </location>
</feature>
<evidence type="ECO:0000259" key="3">
    <source>
        <dbReference type="PROSITE" id="PS50006"/>
    </source>
</evidence>